<dbReference type="InterPro" id="IPR012337">
    <property type="entry name" value="RNaseH-like_sf"/>
</dbReference>
<dbReference type="Pfam" id="PF13456">
    <property type="entry name" value="RVT_3"/>
    <property type="match status" value="1"/>
</dbReference>
<gene>
    <name evidence="2" type="primary">LOC115696346</name>
</gene>
<dbReference type="CDD" id="cd06222">
    <property type="entry name" value="RNase_H_like"/>
    <property type="match status" value="1"/>
</dbReference>
<name>A0A803QGE7_CANSA</name>
<sequence length="185" mass="20468">MVLCQQNRMDPLLAQNVQGLEIGHWMKPLANMIKVNVDGAIFEAAGCFGFGFMVRDSAGQIVEVVSKCRPGHVSSEIFEASGIKEALSCIKRKGWEVVTLETDCLVAVQAVKSNILMPSAFGLLVWKCRNLLLELTNVNFNFVKRSANKVAHFLQCSACYLLDCVFYFNDPPSELLDVVLAESSF</sequence>
<dbReference type="Gene3D" id="3.30.420.10">
    <property type="entry name" value="Ribonuclease H-like superfamily/Ribonuclease H"/>
    <property type="match status" value="1"/>
</dbReference>
<dbReference type="PANTHER" id="PTHR47074">
    <property type="entry name" value="BNAC02G40300D PROTEIN"/>
    <property type="match status" value="1"/>
</dbReference>
<organism evidence="2 3">
    <name type="scientific">Cannabis sativa</name>
    <name type="common">Hemp</name>
    <name type="synonym">Marijuana</name>
    <dbReference type="NCBI Taxonomy" id="3483"/>
    <lineage>
        <taxon>Eukaryota</taxon>
        <taxon>Viridiplantae</taxon>
        <taxon>Streptophyta</taxon>
        <taxon>Embryophyta</taxon>
        <taxon>Tracheophyta</taxon>
        <taxon>Spermatophyta</taxon>
        <taxon>Magnoliopsida</taxon>
        <taxon>eudicotyledons</taxon>
        <taxon>Gunneridae</taxon>
        <taxon>Pentapetalae</taxon>
        <taxon>rosids</taxon>
        <taxon>fabids</taxon>
        <taxon>Rosales</taxon>
        <taxon>Cannabaceae</taxon>
        <taxon>Cannabis</taxon>
    </lineage>
</organism>
<feature type="domain" description="RNase H type-1" evidence="1">
    <location>
        <begin position="36"/>
        <end position="154"/>
    </location>
</feature>
<reference evidence="2" key="1">
    <citation type="submission" date="2018-11" db="EMBL/GenBank/DDBJ databases">
        <authorList>
            <person name="Grassa J C."/>
        </authorList>
    </citation>
    <scope>NUCLEOTIDE SEQUENCE [LARGE SCALE GENOMIC DNA]</scope>
</reference>
<dbReference type="KEGG" id="csav:115696346"/>
<evidence type="ECO:0000313" key="2">
    <source>
        <dbReference type="EnsemblPlants" id="cds.evm.model.09.488"/>
    </source>
</evidence>
<dbReference type="Gramene" id="evm.model.09.488">
    <property type="protein sequence ID" value="cds.evm.model.09.488"/>
    <property type="gene ID" value="evm.TU.09.488"/>
</dbReference>
<protein>
    <recommendedName>
        <fullName evidence="1">RNase H type-1 domain-containing protein</fullName>
    </recommendedName>
</protein>
<evidence type="ECO:0000313" key="3">
    <source>
        <dbReference type="Proteomes" id="UP000596661"/>
    </source>
</evidence>
<dbReference type="InterPro" id="IPR044730">
    <property type="entry name" value="RNase_H-like_dom_plant"/>
</dbReference>
<dbReference type="GO" id="GO:0004523">
    <property type="term" value="F:RNA-DNA hybrid ribonuclease activity"/>
    <property type="evidence" value="ECO:0007669"/>
    <property type="project" value="InterPro"/>
</dbReference>
<dbReference type="SUPFAM" id="SSF53098">
    <property type="entry name" value="Ribonuclease H-like"/>
    <property type="match status" value="1"/>
</dbReference>
<dbReference type="Proteomes" id="UP000596661">
    <property type="component" value="Chromosome 9"/>
</dbReference>
<dbReference type="EnsemblPlants" id="evm.model.09.488">
    <property type="protein sequence ID" value="cds.evm.model.09.488"/>
    <property type="gene ID" value="evm.TU.09.488"/>
</dbReference>
<dbReference type="GeneID" id="115696346"/>
<dbReference type="EMBL" id="UZAU01000723">
    <property type="status" value="NOT_ANNOTATED_CDS"/>
    <property type="molecule type" value="Genomic_DNA"/>
</dbReference>
<dbReference type="GO" id="GO:0003676">
    <property type="term" value="F:nucleic acid binding"/>
    <property type="evidence" value="ECO:0007669"/>
    <property type="project" value="InterPro"/>
</dbReference>
<dbReference type="InterPro" id="IPR002156">
    <property type="entry name" value="RNaseH_domain"/>
</dbReference>
<reference evidence="2" key="2">
    <citation type="submission" date="2021-03" db="UniProtKB">
        <authorList>
            <consortium name="EnsemblPlants"/>
        </authorList>
    </citation>
    <scope>IDENTIFICATION</scope>
</reference>
<accession>A0A803QGE7</accession>
<dbReference type="OrthoDB" id="1906820at2759"/>
<proteinExistence type="predicted"/>
<dbReference type="AlphaFoldDB" id="A0A803QGE7"/>
<dbReference type="RefSeq" id="XP_030479110.1">
    <property type="nucleotide sequence ID" value="XM_030623250.1"/>
</dbReference>
<dbReference type="PANTHER" id="PTHR47074:SF11">
    <property type="entry name" value="REVERSE TRANSCRIPTASE-LIKE PROTEIN"/>
    <property type="match status" value="1"/>
</dbReference>
<dbReference type="OMA" id="HTEAEAC"/>
<evidence type="ECO:0000259" key="1">
    <source>
        <dbReference type="Pfam" id="PF13456"/>
    </source>
</evidence>
<dbReference type="InterPro" id="IPR052929">
    <property type="entry name" value="RNase_H-like_EbsB-rel"/>
</dbReference>
<dbReference type="InterPro" id="IPR036397">
    <property type="entry name" value="RNaseH_sf"/>
</dbReference>
<keyword evidence="3" id="KW-1185">Reference proteome</keyword>